<evidence type="ECO:0000313" key="6">
    <source>
        <dbReference type="EMBL" id="MFD2732713.1"/>
    </source>
</evidence>
<name>A0ABW5TV91_9SPHI</name>
<dbReference type="PANTHER" id="PTHR31339:SF9">
    <property type="entry name" value="PLASMIN AND FIBRONECTIN-BINDING PROTEIN A"/>
    <property type="match status" value="1"/>
</dbReference>
<organism evidence="6 7">
    <name type="scientific">Pedobacter alpinus</name>
    <dbReference type="NCBI Taxonomy" id="1590643"/>
    <lineage>
        <taxon>Bacteria</taxon>
        <taxon>Pseudomonadati</taxon>
        <taxon>Bacteroidota</taxon>
        <taxon>Sphingobacteriia</taxon>
        <taxon>Sphingobacteriales</taxon>
        <taxon>Sphingobacteriaceae</taxon>
        <taxon>Pedobacter</taxon>
    </lineage>
</organism>
<dbReference type="Proteomes" id="UP001597546">
    <property type="component" value="Unassembled WGS sequence"/>
</dbReference>
<evidence type="ECO:0000256" key="4">
    <source>
        <dbReference type="RuleBase" id="RU361169"/>
    </source>
</evidence>
<dbReference type="PROSITE" id="PS00502">
    <property type="entry name" value="POLYGALACTURONASE"/>
    <property type="match status" value="1"/>
</dbReference>
<keyword evidence="2 4" id="KW-0378">Hydrolase</keyword>
<proteinExistence type="inferred from homology"/>
<evidence type="ECO:0000313" key="7">
    <source>
        <dbReference type="Proteomes" id="UP001597546"/>
    </source>
</evidence>
<evidence type="ECO:0000256" key="3">
    <source>
        <dbReference type="ARBA" id="ARBA00023295"/>
    </source>
</evidence>
<evidence type="ECO:0000256" key="2">
    <source>
        <dbReference type="ARBA" id="ARBA00022801"/>
    </source>
</evidence>
<feature type="domain" description="Rhamnogalacturonase A/B/Epimerase-like pectate lyase" evidence="5">
    <location>
        <begin position="47"/>
        <end position="156"/>
    </location>
</feature>
<accession>A0ABW5TV91</accession>
<sequence>MKSKNSLIIIGITALFCSINGLKAQTNNYSWDNLPKINEPFFKTDTFNIKDFGAKADGIALNTESINKAINTCSSKGGGVVLVPAGYWLSGPIKLKSNVNLHLESNAFLQFTSDFNQYKIIEGNYEGKPSARNESPVMATDQENIAITGLGIIDGNGDAWRMVGKDKLTEREWKAKIASGGLVSDDGKIWIPTEKTKKAYLEKSSVLLLPNAKLSDFEPIKDFLRPNLVVITRCNNVLLEGVTLQNSPAWNLHPLMSSNLTIRNLNIKNPDYAQNGDGLDIESCKNVLVEGSVFDVGDDAICIKSGKDEEGRKRNMPTENVIIRNNIVYAGHGGFVVGSEMSGGAKNIFVSDCSFIGTDKGLRFKSTRGRGGVVEKIYIKNINMSNIVHEAIYFDMYYWTKPPLPNQKVEVPKVSVETPQFKDIEISNVVCNGAEIGVFIRGLPEMAVNNIKMDNLYLNVNKAIEIKDATHITIENSKIIAKENVPSVYIENGSNILLDKVNFDKKNKITLDINGISSKNILLKNLDRKKEDVKAVFNHGADSKMLTY</sequence>
<dbReference type="InterPro" id="IPR012334">
    <property type="entry name" value="Pectin_lyas_fold"/>
</dbReference>
<dbReference type="EMBL" id="JBHULV010000046">
    <property type="protein sequence ID" value="MFD2732713.1"/>
    <property type="molecule type" value="Genomic_DNA"/>
</dbReference>
<keyword evidence="3 4" id="KW-0326">Glycosidase</keyword>
<dbReference type="InterPro" id="IPR006626">
    <property type="entry name" value="PbH1"/>
</dbReference>
<comment type="similarity">
    <text evidence="1 4">Belongs to the glycosyl hydrolase 28 family.</text>
</comment>
<evidence type="ECO:0000259" key="5">
    <source>
        <dbReference type="Pfam" id="PF12708"/>
    </source>
</evidence>
<evidence type="ECO:0000256" key="1">
    <source>
        <dbReference type="ARBA" id="ARBA00008834"/>
    </source>
</evidence>
<dbReference type="RefSeq" id="WP_379040342.1">
    <property type="nucleotide sequence ID" value="NZ_JBHSKW010000003.1"/>
</dbReference>
<dbReference type="SMART" id="SM00710">
    <property type="entry name" value="PbH1"/>
    <property type="match status" value="8"/>
</dbReference>
<dbReference type="Pfam" id="PF00295">
    <property type="entry name" value="Glyco_hydro_28"/>
    <property type="match status" value="1"/>
</dbReference>
<dbReference type="InterPro" id="IPR024535">
    <property type="entry name" value="RHGA/B-epi-like_pectate_lyase"/>
</dbReference>
<dbReference type="InterPro" id="IPR000743">
    <property type="entry name" value="Glyco_hydro_28"/>
</dbReference>
<dbReference type="PANTHER" id="PTHR31339">
    <property type="entry name" value="PECTIN LYASE-RELATED"/>
    <property type="match status" value="1"/>
</dbReference>
<dbReference type="Gene3D" id="2.160.20.10">
    <property type="entry name" value="Single-stranded right-handed beta-helix, Pectin lyase-like"/>
    <property type="match status" value="1"/>
</dbReference>
<dbReference type="GO" id="GO:0016798">
    <property type="term" value="F:hydrolase activity, acting on glycosyl bonds"/>
    <property type="evidence" value="ECO:0007669"/>
    <property type="project" value="UniProtKB-KW"/>
</dbReference>
<dbReference type="InterPro" id="IPR011050">
    <property type="entry name" value="Pectin_lyase_fold/virulence"/>
</dbReference>
<comment type="caution">
    <text evidence="6">The sequence shown here is derived from an EMBL/GenBank/DDBJ whole genome shotgun (WGS) entry which is preliminary data.</text>
</comment>
<dbReference type="SUPFAM" id="SSF51126">
    <property type="entry name" value="Pectin lyase-like"/>
    <property type="match status" value="1"/>
</dbReference>
<dbReference type="Pfam" id="PF12708">
    <property type="entry name" value="Pect-lyase_RHGA_epim"/>
    <property type="match status" value="1"/>
</dbReference>
<keyword evidence="7" id="KW-1185">Reference proteome</keyword>
<dbReference type="EC" id="3.2.1.-" evidence="6"/>
<protein>
    <submittedName>
        <fullName evidence="6">Glycoside hydrolase family 28 protein</fullName>
        <ecNumber evidence="6">3.2.1.-</ecNumber>
    </submittedName>
</protein>
<dbReference type="InterPro" id="IPR051801">
    <property type="entry name" value="GH28_Enzymes"/>
</dbReference>
<gene>
    <name evidence="6" type="ORF">ACFSSE_13475</name>
</gene>
<reference evidence="7" key="1">
    <citation type="journal article" date="2019" name="Int. J. Syst. Evol. Microbiol.">
        <title>The Global Catalogue of Microorganisms (GCM) 10K type strain sequencing project: providing services to taxonomists for standard genome sequencing and annotation.</title>
        <authorList>
            <consortium name="The Broad Institute Genomics Platform"/>
            <consortium name="The Broad Institute Genome Sequencing Center for Infectious Disease"/>
            <person name="Wu L."/>
            <person name="Ma J."/>
        </authorList>
    </citation>
    <scope>NUCLEOTIDE SEQUENCE [LARGE SCALE GENOMIC DNA]</scope>
    <source>
        <strain evidence="7">KCTC 42456</strain>
    </source>
</reference>